<reference evidence="1" key="1">
    <citation type="submission" date="2009-11" db="EMBL/GenBank/DDBJ databases">
        <authorList>
            <consortium name="The Broad Institute Genome Sequencing Platform"/>
            <person name="Ward D."/>
            <person name="Feldgarden M."/>
            <person name="Earl A."/>
            <person name="Young S.K."/>
            <person name="Zeng Q."/>
            <person name="Koehrsen M."/>
            <person name="Alvarado L."/>
            <person name="Berlin A."/>
            <person name="Bochicchio J."/>
            <person name="Borenstein D."/>
            <person name="Chapman S.B."/>
            <person name="Chen Z."/>
            <person name="Engels R."/>
            <person name="Freedman E."/>
            <person name="Gellesch M."/>
            <person name="Goldberg J."/>
            <person name="Griggs A."/>
            <person name="Gujja S."/>
            <person name="Heilman E."/>
            <person name="Heiman D."/>
            <person name="Hepburn T."/>
            <person name="Howarth C."/>
            <person name="Jen D."/>
            <person name="Larson L."/>
            <person name="Lewis B."/>
            <person name="Mehta T."/>
            <person name="Park D."/>
            <person name="Pearson M."/>
            <person name="Roberts A."/>
            <person name="Saif S."/>
            <person name="Shea T."/>
            <person name="Shenoy N."/>
            <person name="Sisk P."/>
            <person name="Stolte C."/>
            <person name="Sykes S."/>
            <person name="Thomson T."/>
            <person name="Walk T."/>
            <person name="White J."/>
            <person name="Yandava C."/>
            <person name="Izard J."/>
            <person name="Baranova O.V."/>
            <person name="Blanton J.M."/>
            <person name="Tanner A.C."/>
            <person name="Dewhirst F.E."/>
            <person name="Haas B."/>
            <person name="Nusbaum C."/>
            <person name="Birren B."/>
        </authorList>
    </citation>
    <scope>NUCLEOTIDE SEQUENCE [LARGE SCALE GENOMIC DNA]</scope>
    <source>
        <strain evidence="1">1-1 BBBD Race 1</strain>
    </source>
</reference>
<dbReference type="EMBL" id="ADAS02000141">
    <property type="protein sequence ID" value="OAV89083.1"/>
    <property type="molecule type" value="Genomic_DNA"/>
</dbReference>
<proteinExistence type="predicted"/>
<dbReference type="EnsemblFungi" id="PTTG_28819-t43_1">
    <property type="protein sequence ID" value="PTTG_28819-t43_1-p1"/>
    <property type="gene ID" value="PTTG_28819"/>
</dbReference>
<evidence type="ECO:0000313" key="1">
    <source>
        <dbReference type="EMBL" id="OAV89083.1"/>
    </source>
</evidence>
<gene>
    <name evidence="1" type="ORF">PTTG_28819</name>
</gene>
<name>A0A180GB20_PUCT1</name>
<dbReference type="PANTHER" id="PTHR31912">
    <property type="entry name" value="IP13529P"/>
    <property type="match status" value="1"/>
</dbReference>
<evidence type="ECO:0000313" key="3">
    <source>
        <dbReference type="Proteomes" id="UP000005240"/>
    </source>
</evidence>
<dbReference type="VEuPathDB" id="FungiDB:PTTG_28819"/>
<organism evidence="1">
    <name type="scientific">Puccinia triticina (isolate 1-1 / race 1 (BBBD))</name>
    <name type="common">Brown leaf rust fungus</name>
    <dbReference type="NCBI Taxonomy" id="630390"/>
    <lineage>
        <taxon>Eukaryota</taxon>
        <taxon>Fungi</taxon>
        <taxon>Dikarya</taxon>
        <taxon>Basidiomycota</taxon>
        <taxon>Pucciniomycotina</taxon>
        <taxon>Pucciniomycetes</taxon>
        <taxon>Pucciniales</taxon>
        <taxon>Pucciniaceae</taxon>
        <taxon>Puccinia</taxon>
    </lineage>
</organism>
<reference evidence="2 3" key="3">
    <citation type="journal article" date="2017" name="G3 (Bethesda)">
        <title>Comparative analysis highlights variable genome content of wheat rusts and divergence of the mating loci.</title>
        <authorList>
            <person name="Cuomo C.A."/>
            <person name="Bakkeren G."/>
            <person name="Khalil H.B."/>
            <person name="Panwar V."/>
            <person name="Joly D."/>
            <person name="Linning R."/>
            <person name="Sakthikumar S."/>
            <person name="Song X."/>
            <person name="Adiconis X."/>
            <person name="Fan L."/>
            <person name="Goldberg J.M."/>
            <person name="Levin J.Z."/>
            <person name="Young S."/>
            <person name="Zeng Q."/>
            <person name="Anikster Y."/>
            <person name="Bruce M."/>
            <person name="Wang M."/>
            <person name="Yin C."/>
            <person name="McCallum B."/>
            <person name="Szabo L.J."/>
            <person name="Hulbert S."/>
            <person name="Chen X."/>
            <person name="Fellers J.P."/>
        </authorList>
    </citation>
    <scope>NUCLEOTIDE SEQUENCE</scope>
    <source>
        <strain evidence="2">isolate 1-1 / race 1 (BBBD)</strain>
        <strain evidence="3">Isolate 1-1 / race 1 (BBBD)</strain>
    </source>
</reference>
<reference evidence="1" key="2">
    <citation type="submission" date="2016-05" db="EMBL/GenBank/DDBJ databases">
        <title>Comparative analysis highlights variable genome content of wheat rusts and divergence of the mating loci.</title>
        <authorList>
            <person name="Cuomo C.A."/>
            <person name="Bakkeren G."/>
            <person name="Szabo L."/>
            <person name="Khalil H."/>
            <person name="Joly D."/>
            <person name="Goldberg J."/>
            <person name="Young S."/>
            <person name="Zeng Q."/>
            <person name="Fellers J."/>
        </authorList>
    </citation>
    <scope>NUCLEOTIDE SEQUENCE [LARGE SCALE GENOMIC DNA]</scope>
    <source>
        <strain evidence="1">1-1 BBBD Race 1</strain>
    </source>
</reference>
<sequence>MSTSPLGTPCFSLSLKGILSQDLANPLVSKHLDYYPEMTDGPHFKFSQSKKWLEDLAPQHRAQMCDVDGEHYYIFEPVELESTEIVIPVFFYTLNSKLYAKCIKPDMNEHLNAGKQIIQLKITQDILFQDPDLSSIHTNQFKKPYLKIEIDGKMLSEKCALYEENGAEQKKIPLPNDWRDKANGRIIRHIPITLYSDDTLGNVLKKFNKHISFYFTLSGLPPQILNQEYNCHFLSTSNRANVLEISGQIVAKMNEVTREGFMAFDSSIMEEVLVTGLVFCFLADSLMHAEVTNTPNPGSSLNPCQMCALHAEGKDQRNTLDYVLQFLRINPDGSEAAGSKRKWSETCERTVELYSTAIEESNAEFIRKKRHYGVTDSLNNHFLENYTKDPQICEKMEKFIEADESQKMFSPYLKLKGFDGVKDTPIEILHVVLLGFVKYLARDALSGKKLKPHQQNELRARLQLFNTQALNIPPINAKSFVNHIKSLVGKEFKILVQAAPFVFFQFLTPKRKAIWTAVCQLVPFIFVTKINNMEEYQKRIKIYIRNFMYHALQTTAQWVNKPKFHHLLHLPESILCFGPPSLYSTEKFESFNGILRNASVHSNKQSPGRDIAITFENHYSLRFLMSGSFIYDHPTHTYTSASQEVQKIFQHNEVIRRSFGYNVSALNPIPHDKFPFSNPVKIKEEDQLNVPEELIQHCSSRKIQQVGQVQINKQDVLEKGCFVVVFNHMAQNYLLDQLNLYGNSTQEQDQSSIFILIITSSWE</sequence>
<dbReference type="Proteomes" id="UP000005240">
    <property type="component" value="Unassembled WGS sequence"/>
</dbReference>
<dbReference type="OrthoDB" id="2506552at2759"/>
<dbReference type="STRING" id="630390.A0A180GB20"/>
<protein>
    <submittedName>
        <fullName evidence="1 2">Uncharacterized protein</fullName>
    </submittedName>
</protein>
<accession>A0A180GB20</accession>
<evidence type="ECO:0000313" key="2">
    <source>
        <dbReference type="EnsemblFungi" id="PTTG_28819-t43_1-p1"/>
    </source>
</evidence>
<dbReference type="PANTHER" id="PTHR31912:SF34">
    <property type="entry name" value="NOTOCHORD-RELATED PROTEIN"/>
    <property type="match status" value="1"/>
</dbReference>
<keyword evidence="3" id="KW-1185">Reference proteome</keyword>
<reference evidence="2" key="4">
    <citation type="submission" date="2025-05" db="UniProtKB">
        <authorList>
            <consortium name="EnsemblFungi"/>
        </authorList>
    </citation>
    <scope>IDENTIFICATION</scope>
    <source>
        <strain evidence="2">isolate 1-1 / race 1 (BBBD)</strain>
    </source>
</reference>
<dbReference type="AlphaFoldDB" id="A0A180GB20"/>